<reference evidence="3" key="1">
    <citation type="submission" date="2016-10" db="EMBL/GenBank/DDBJ databases">
        <authorList>
            <person name="Varghese N."/>
            <person name="Submissions S."/>
        </authorList>
    </citation>
    <scope>NUCLEOTIDE SEQUENCE [LARGE SCALE GENOMIC DNA]</scope>
    <source>
        <strain evidence="3">CGMCC 1.11101</strain>
    </source>
</reference>
<protein>
    <recommendedName>
        <fullName evidence="4">DUF3093 domain-containing protein</fullName>
    </recommendedName>
</protein>
<keyword evidence="3" id="KW-1185">Reference proteome</keyword>
<organism evidence="2 3">
    <name type="scientific">Mycetocola miduiensis</name>
    <dbReference type="NCBI Taxonomy" id="995034"/>
    <lineage>
        <taxon>Bacteria</taxon>
        <taxon>Bacillati</taxon>
        <taxon>Actinomycetota</taxon>
        <taxon>Actinomycetes</taxon>
        <taxon>Micrococcales</taxon>
        <taxon>Microbacteriaceae</taxon>
        <taxon>Mycetocola</taxon>
    </lineage>
</organism>
<dbReference type="AlphaFoldDB" id="A0A1I5CNA4"/>
<dbReference type="InterPro" id="IPR021443">
    <property type="entry name" value="DUF3093"/>
</dbReference>
<evidence type="ECO:0000256" key="1">
    <source>
        <dbReference type="SAM" id="Phobius"/>
    </source>
</evidence>
<feature type="transmembrane region" description="Helical" evidence="1">
    <location>
        <begin position="42"/>
        <end position="63"/>
    </location>
</feature>
<dbReference type="EMBL" id="FOVM01000007">
    <property type="protein sequence ID" value="SFN88362.1"/>
    <property type="molecule type" value="Genomic_DNA"/>
</dbReference>
<name>A0A1I5CNA4_9MICO</name>
<evidence type="ECO:0000313" key="3">
    <source>
        <dbReference type="Proteomes" id="UP000198867"/>
    </source>
</evidence>
<dbReference type="Proteomes" id="UP000198867">
    <property type="component" value="Unassembled WGS sequence"/>
</dbReference>
<gene>
    <name evidence="2" type="ORF">SAMN05216219_2435</name>
</gene>
<evidence type="ECO:0008006" key="4">
    <source>
        <dbReference type="Google" id="ProtNLM"/>
    </source>
</evidence>
<dbReference type="STRING" id="995034.SAMN05216219_2435"/>
<feature type="transmembrane region" description="Helical" evidence="1">
    <location>
        <begin position="12"/>
        <end position="36"/>
    </location>
</feature>
<keyword evidence="1" id="KW-1133">Transmembrane helix</keyword>
<dbReference type="Pfam" id="PF11292">
    <property type="entry name" value="DUF3093"/>
    <property type="match status" value="1"/>
</dbReference>
<sequence>MEVPMTRYRERLWPAPWLLIASALVIPASMLVLAPISIPAGIVTAILLYGGCVALFLVGAPIIEVDERMLRAGRARVSLDLLGEPRVFTGEDATLERGPRLDARAWLLIRGAIDPVVTVPLHDPADPTPYWVISTRRPRELAAAIEGSRRPAGAKESP</sequence>
<keyword evidence="1" id="KW-0812">Transmembrane</keyword>
<keyword evidence="1" id="KW-0472">Membrane</keyword>
<proteinExistence type="predicted"/>
<evidence type="ECO:0000313" key="2">
    <source>
        <dbReference type="EMBL" id="SFN88362.1"/>
    </source>
</evidence>
<accession>A0A1I5CNA4</accession>